<gene>
    <name evidence="4" type="ORF">CDEST_14924</name>
</gene>
<evidence type="ECO:0000313" key="4">
    <source>
        <dbReference type="EMBL" id="WQF89910.1"/>
    </source>
</evidence>
<evidence type="ECO:0000256" key="3">
    <source>
        <dbReference type="SAM" id="Phobius"/>
    </source>
</evidence>
<proteinExistence type="inferred from homology"/>
<evidence type="ECO:0000256" key="2">
    <source>
        <dbReference type="ARBA" id="ARBA00035112"/>
    </source>
</evidence>
<reference evidence="5" key="1">
    <citation type="journal article" date="2023" name="bioRxiv">
        <title>Complete genome of the Medicago anthracnose fungus, Colletotrichum destructivum, reveals a mini-chromosome-like region within a core chromosome.</title>
        <authorList>
            <person name="Lapalu N."/>
            <person name="Simon A."/>
            <person name="Lu A."/>
            <person name="Plaumann P.-L."/>
            <person name="Amselem J."/>
            <person name="Pigne S."/>
            <person name="Auger A."/>
            <person name="Koch C."/>
            <person name="Dallery J.-F."/>
            <person name="O'Connell R.J."/>
        </authorList>
    </citation>
    <scope>NUCLEOTIDE SEQUENCE [LARGE SCALE GENOMIC DNA]</scope>
    <source>
        <strain evidence="5">CBS 520.97</strain>
    </source>
</reference>
<dbReference type="InterPro" id="IPR021765">
    <property type="entry name" value="UstYa-like"/>
</dbReference>
<dbReference type="GeneID" id="87951424"/>
<keyword evidence="3" id="KW-0472">Membrane</keyword>
<accession>A0AAX4J3A5</accession>
<dbReference type="Pfam" id="PF11807">
    <property type="entry name" value="UstYa"/>
    <property type="match status" value="1"/>
</dbReference>
<dbReference type="PANTHER" id="PTHR33365">
    <property type="entry name" value="YALI0B05434P"/>
    <property type="match status" value="1"/>
</dbReference>
<keyword evidence="5" id="KW-1185">Reference proteome</keyword>
<dbReference type="RefSeq" id="XP_062787131.1">
    <property type="nucleotide sequence ID" value="XM_062931080.1"/>
</dbReference>
<dbReference type="GO" id="GO:0043386">
    <property type="term" value="P:mycotoxin biosynthetic process"/>
    <property type="evidence" value="ECO:0007669"/>
    <property type="project" value="InterPro"/>
</dbReference>
<sequence length="279" mass="31396">MKSLANYSRLTAESEMELQLEAEKLPITRFSFMSGFRLNPIELAWRSVCFFMFVTGAIMMVAALRWAPSDKYCAAQLSVWSPLLEAVEYEERDFESSLALESSGFTGPPTAEMEAKWESLAQVQSSVVPGVLIPSERVPYLNRSVDQGFVPAMATSPSSGYVGGVEVFHHLHCLNMLRQYIWRDSYPEDMIPSLLKHNSPGVARNHTSHCIDTLRQALMCTGDVTPYLVYKTKGSSIKSEGPVREDFQASHKCRKFPKLLDWMMENGVVISWESVSESM</sequence>
<protein>
    <submittedName>
        <fullName evidence="4">Mycotoxin biosynthesis protein UstYa</fullName>
    </submittedName>
</protein>
<comment type="similarity">
    <text evidence="2">Belongs to the ustYa family.</text>
</comment>
<dbReference type="KEGG" id="cdet:87951424"/>
<dbReference type="PANTHER" id="PTHR33365:SF4">
    <property type="entry name" value="CYCLOCHLOROTINE BIOSYNTHESIS PROTEIN O"/>
    <property type="match status" value="1"/>
</dbReference>
<evidence type="ECO:0000313" key="5">
    <source>
        <dbReference type="Proteomes" id="UP001322277"/>
    </source>
</evidence>
<name>A0AAX4J3A5_9PEZI</name>
<evidence type="ECO:0000256" key="1">
    <source>
        <dbReference type="ARBA" id="ARBA00004685"/>
    </source>
</evidence>
<feature type="transmembrane region" description="Helical" evidence="3">
    <location>
        <begin position="43"/>
        <end position="67"/>
    </location>
</feature>
<dbReference type="Proteomes" id="UP001322277">
    <property type="component" value="Chromosome 10"/>
</dbReference>
<keyword evidence="3" id="KW-1133">Transmembrane helix</keyword>
<dbReference type="EMBL" id="CP137314">
    <property type="protein sequence ID" value="WQF89910.1"/>
    <property type="molecule type" value="Genomic_DNA"/>
</dbReference>
<keyword evidence="3" id="KW-0812">Transmembrane</keyword>
<organism evidence="4 5">
    <name type="scientific">Colletotrichum destructivum</name>
    <dbReference type="NCBI Taxonomy" id="34406"/>
    <lineage>
        <taxon>Eukaryota</taxon>
        <taxon>Fungi</taxon>
        <taxon>Dikarya</taxon>
        <taxon>Ascomycota</taxon>
        <taxon>Pezizomycotina</taxon>
        <taxon>Sordariomycetes</taxon>
        <taxon>Hypocreomycetidae</taxon>
        <taxon>Glomerellales</taxon>
        <taxon>Glomerellaceae</taxon>
        <taxon>Colletotrichum</taxon>
        <taxon>Colletotrichum destructivum species complex</taxon>
    </lineage>
</organism>
<comment type="pathway">
    <text evidence="1">Mycotoxin biosynthesis.</text>
</comment>
<dbReference type="AlphaFoldDB" id="A0AAX4J3A5"/>